<evidence type="ECO:0000256" key="10">
    <source>
        <dbReference type="ARBA" id="ARBA00031398"/>
    </source>
</evidence>
<accession>A0A2H0NEK8</accession>
<evidence type="ECO:0000256" key="8">
    <source>
        <dbReference type="ARBA" id="ARBA00023004"/>
    </source>
</evidence>
<dbReference type="InterPro" id="IPR004462">
    <property type="entry name" value="Desulfoferrodoxin_N"/>
</dbReference>
<dbReference type="PANTHER" id="PTHR36541:SF1">
    <property type="entry name" value="SUPEROXIDE REDUCTASE-RELATED"/>
    <property type="match status" value="1"/>
</dbReference>
<evidence type="ECO:0000256" key="5">
    <source>
        <dbReference type="ARBA" id="ARBA00022448"/>
    </source>
</evidence>
<comment type="cofactor">
    <cofactor evidence="12">
        <name>Fe(2+)</name>
        <dbReference type="ChEBI" id="CHEBI:29033"/>
    </cofactor>
    <text evidence="12">Binds 1 Fe(2+) ion per subunit. The iron ion 2 is coordinated via four histidines and one cysteine residue.</text>
</comment>
<evidence type="ECO:0000259" key="13">
    <source>
        <dbReference type="Pfam" id="PF01880"/>
    </source>
</evidence>
<dbReference type="AlphaFoldDB" id="A0A2H0NEK8"/>
<dbReference type="EC" id="1.15.1.2" evidence="3"/>
<evidence type="ECO:0000256" key="1">
    <source>
        <dbReference type="ARBA" id="ARBA00001973"/>
    </source>
</evidence>
<evidence type="ECO:0000313" key="16">
    <source>
        <dbReference type="Proteomes" id="UP000230564"/>
    </source>
</evidence>
<dbReference type="InterPro" id="IPR051233">
    <property type="entry name" value="Desulfoferrodoxin_SOR"/>
</dbReference>
<evidence type="ECO:0000256" key="2">
    <source>
        <dbReference type="ARBA" id="ARBA00005941"/>
    </source>
</evidence>
<comment type="cofactor">
    <cofactor evidence="12">
        <name>Fe(3+)</name>
        <dbReference type="ChEBI" id="CHEBI:29034"/>
    </cofactor>
    <text evidence="12">Binds 1 Fe(3+) ion per subunit. The iron ion 1 is coordinated via 4 cysteine residues.</text>
</comment>
<keyword evidence="6 12" id="KW-0479">Metal-binding</keyword>
<dbReference type="InterPro" id="IPR036073">
    <property type="entry name" value="Desulfoferrodoxin_Fe-bd_dom_sf"/>
</dbReference>
<dbReference type="InterPro" id="IPR004793">
    <property type="entry name" value="Desulfoferrodoxin_rbo"/>
</dbReference>
<evidence type="ECO:0000313" key="15">
    <source>
        <dbReference type="EMBL" id="PIR07327.1"/>
    </source>
</evidence>
<evidence type="ECO:0000256" key="11">
    <source>
        <dbReference type="ARBA" id="ARBA00047448"/>
    </source>
</evidence>
<evidence type="ECO:0000256" key="12">
    <source>
        <dbReference type="PIRSR" id="PIRSR604793-1"/>
    </source>
</evidence>
<feature type="domain" description="Desulfoferrodoxin ferrous iron-binding" evidence="13">
    <location>
        <begin position="43"/>
        <end position="131"/>
    </location>
</feature>
<evidence type="ECO:0000256" key="9">
    <source>
        <dbReference type="ARBA" id="ARBA00024690"/>
    </source>
</evidence>
<feature type="domain" description="Desulfoferrodoxin N-terminal" evidence="14">
    <location>
        <begin position="2"/>
        <end position="37"/>
    </location>
</feature>
<dbReference type="InterPro" id="IPR002742">
    <property type="entry name" value="Desulfoferrodoxin_Fe-bd_dom"/>
</dbReference>
<keyword evidence="7" id="KW-0249">Electron transport</keyword>
<name>A0A2H0NEK8_9BACT</name>
<feature type="binding site" evidence="12">
    <location>
        <position position="124"/>
    </location>
    <ligand>
        <name>Fe cation</name>
        <dbReference type="ChEBI" id="CHEBI:24875"/>
        <label>1</label>
    </ligand>
</feature>
<feature type="binding site" evidence="12">
    <location>
        <position position="76"/>
    </location>
    <ligand>
        <name>Fe cation</name>
        <dbReference type="ChEBI" id="CHEBI:24875"/>
        <label>1</label>
    </ligand>
</feature>
<feature type="binding site" evidence="12">
    <location>
        <position position="127"/>
    </location>
    <ligand>
        <name>Fe cation</name>
        <dbReference type="ChEBI" id="CHEBI:24875"/>
        <label>1</label>
    </ligand>
</feature>
<gene>
    <name evidence="15" type="ORF">COV55_00290</name>
</gene>
<feature type="binding site" evidence="12">
    <location>
        <position position="29"/>
    </location>
    <ligand>
        <name>Fe cation</name>
        <dbReference type="ChEBI" id="CHEBI:24875"/>
        <label>1</label>
    </ligand>
</feature>
<organism evidence="15 16">
    <name type="scientific">Candidatus Komeilibacteria bacterium CG11_big_fil_rev_8_21_14_0_20_36_20</name>
    <dbReference type="NCBI Taxonomy" id="1974477"/>
    <lineage>
        <taxon>Bacteria</taxon>
        <taxon>Candidatus Komeiliibacteriota</taxon>
    </lineage>
</organism>
<dbReference type="Gene3D" id="2.20.28.100">
    <property type="entry name" value="Desulphoferrodoxin, N-terminal domain"/>
    <property type="match status" value="1"/>
</dbReference>
<dbReference type="Proteomes" id="UP000230564">
    <property type="component" value="Unassembled WGS sequence"/>
</dbReference>
<evidence type="ECO:0000256" key="6">
    <source>
        <dbReference type="ARBA" id="ARBA00022723"/>
    </source>
</evidence>
<dbReference type="GO" id="GO:0005506">
    <property type="term" value="F:iron ion binding"/>
    <property type="evidence" value="ECO:0007669"/>
    <property type="project" value="InterPro"/>
</dbReference>
<comment type="cofactor">
    <cofactor evidence="1">
        <name>Cu(2+)</name>
        <dbReference type="ChEBI" id="CHEBI:29036"/>
    </cofactor>
</comment>
<comment type="function">
    <text evidence="9">Catalyzes the one-electron reduction of superoxide anion radical to hydrogen peroxide at a nonheme ferrous iron center. Plays a fundamental role in case of oxidative stress via its superoxide detoxification activity.</text>
</comment>
<dbReference type="GO" id="GO:0019430">
    <property type="term" value="P:removal of superoxide radicals"/>
    <property type="evidence" value="ECO:0007669"/>
    <property type="project" value="InterPro"/>
</dbReference>
<comment type="catalytic activity">
    <reaction evidence="11">
        <text>reduced [rubredoxin] + superoxide + 2 H(+) = oxidized [rubredoxin] + H2O2</text>
        <dbReference type="Rhea" id="RHEA:21324"/>
        <dbReference type="Rhea" id="RHEA-COMP:10302"/>
        <dbReference type="Rhea" id="RHEA-COMP:10303"/>
        <dbReference type="ChEBI" id="CHEBI:15378"/>
        <dbReference type="ChEBI" id="CHEBI:16240"/>
        <dbReference type="ChEBI" id="CHEBI:18421"/>
        <dbReference type="ChEBI" id="CHEBI:29033"/>
        <dbReference type="ChEBI" id="CHEBI:29034"/>
        <dbReference type="EC" id="1.15.1.2"/>
    </reaction>
</comment>
<evidence type="ECO:0000259" key="14">
    <source>
        <dbReference type="Pfam" id="PF06397"/>
    </source>
</evidence>
<feature type="binding site" evidence="12">
    <location>
        <position position="82"/>
    </location>
    <ligand>
        <name>Fe cation</name>
        <dbReference type="ChEBI" id="CHEBI:24875"/>
        <label>1</label>
    </ligand>
</feature>
<evidence type="ECO:0000256" key="4">
    <source>
        <dbReference type="ARBA" id="ARBA00014839"/>
    </source>
</evidence>
<dbReference type="EMBL" id="PCWQ01000004">
    <property type="protein sequence ID" value="PIR07327.1"/>
    <property type="molecule type" value="Genomic_DNA"/>
</dbReference>
<proteinExistence type="inferred from homology"/>
<sequence length="134" mass="15221">MTQQNQIYKCEVCGNVVEVLHASSGQLTCCGQAMILIKEKAKEEGREKHLPFAKKLSAQVCHGGDGLQVQIGETIHPMEPEHYIEWIEIITADGKRGKKFLKPGEKPEVEFHTRSHIKELRTYCNIHGLWKITL</sequence>
<comment type="caution">
    <text evidence="15">The sequence shown here is derived from an EMBL/GenBank/DDBJ whole genome shotgun (WGS) entry which is preliminary data.</text>
</comment>
<dbReference type="Pfam" id="PF01880">
    <property type="entry name" value="Desulfoferrodox"/>
    <property type="match status" value="1"/>
</dbReference>
<dbReference type="PANTHER" id="PTHR36541">
    <property type="entry name" value="SUPEROXIDE REDUCTASE-RELATED"/>
    <property type="match status" value="1"/>
</dbReference>
<keyword evidence="5" id="KW-0813">Transport</keyword>
<dbReference type="NCBIfam" id="TIGR00320">
    <property type="entry name" value="dfx_rbo"/>
    <property type="match status" value="1"/>
</dbReference>
<dbReference type="InterPro" id="IPR038094">
    <property type="entry name" value="Desulfoferrodoxin_N_sf"/>
</dbReference>
<dbReference type="SUPFAM" id="SSF49367">
    <property type="entry name" value="Superoxide reductase-like"/>
    <property type="match status" value="1"/>
</dbReference>
<dbReference type="CDD" id="cd00974">
    <property type="entry name" value="DSRD"/>
    <property type="match status" value="1"/>
</dbReference>
<dbReference type="SUPFAM" id="SSF57802">
    <property type="entry name" value="Rubredoxin-like"/>
    <property type="match status" value="1"/>
</dbReference>
<protein>
    <recommendedName>
        <fullName evidence="4">Desulfoferrodoxin</fullName>
        <ecNumber evidence="3">1.15.1.2</ecNumber>
    </recommendedName>
    <alternativeName>
        <fullName evidence="10">Superoxide reductase</fullName>
    </alternativeName>
</protein>
<evidence type="ECO:0000256" key="3">
    <source>
        <dbReference type="ARBA" id="ARBA00012679"/>
    </source>
</evidence>
<feature type="binding site" evidence="12">
    <location>
        <position position="30"/>
    </location>
    <ligand>
        <name>Fe cation</name>
        <dbReference type="ChEBI" id="CHEBI:24875"/>
        <label>1</label>
    </ligand>
</feature>
<feature type="binding site" evidence="12">
    <location>
        <position position="10"/>
    </location>
    <ligand>
        <name>Fe cation</name>
        <dbReference type="ChEBI" id="CHEBI:24875"/>
        <label>1</label>
    </ligand>
</feature>
<reference evidence="15 16" key="1">
    <citation type="submission" date="2017-09" db="EMBL/GenBank/DDBJ databases">
        <title>Depth-based differentiation of microbial function through sediment-hosted aquifers and enrichment of novel symbionts in the deep terrestrial subsurface.</title>
        <authorList>
            <person name="Probst A.J."/>
            <person name="Ladd B."/>
            <person name="Jarett J.K."/>
            <person name="Geller-Mcgrath D.E."/>
            <person name="Sieber C.M."/>
            <person name="Emerson J.B."/>
            <person name="Anantharaman K."/>
            <person name="Thomas B.C."/>
            <person name="Malmstrom R."/>
            <person name="Stieglmeier M."/>
            <person name="Klingl A."/>
            <person name="Woyke T."/>
            <person name="Ryan C.M."/>
            <person name="Banfield J.F."/>
        </authorList>
    </citation>
    <scope>NUCLEOTIDE SEQUENCE [LARGE SCALE GENOMIC DNA]</scope>
    <source>
        <strain evidence="15">CG11_big_fil_rev_8_21_14_0_20_36_20</strain>
    </source>
</reference>
<dbReference type="Gene3D" id="2.60.40.730">
    <property type="entry name" value="SOR catalytic domain"/>
    <property type="match status" value="1"/>
</dbReference>
<dbReference type="NCBIfam" id="TIGR00319">
    <property type="entry name" value="desulf_FeS4"/>
    <property type="match status" value="1"/>
</dbReference>
<comment type="similarity">
    <text evidence="2">Belongs to the desulfoferrodoxin family.</text>
</comment>
<evidence type="ECO:0000256" key="7">
    <source>
        <dbReference type="ARBA" id="ARBA00022982"/>
    </source>
</evidence>
<keyword evidence="8 12" id="KW-0408">Iron</keyword>
<dbReference type="Pfam" id="PF06397">
    <property type="entry name" value="Desulfoferrod_N"/>
    <property type="match status" value="1"/>
</dbReference>
<feature type="binding site" evidence="12">
    <location>
        <position position="13"/>
    </location>
    <ligand>
        <name>Fe cation</name>
        <dbReference type="ChEBI" id="CHEBI:24875"/>
        <label>1</label>
    </ligand>
</feature>
<feature type="binding site" evidence="12">
    <location>
        <position position="49"/>
    </location>
    <ligand>
        <name>Fe cation</name>
        <dbReference type="ChEBI" id="CHEBI:24875"/>
        <label>2</label>
        <note>catalytic</note>
    </ligand>
</feature>
<dbReference type="GO" id="GO:0050605">
    <property type="term" value="F:superoxide reductase activity"/>
    <property type="evidence" value="ECO:0007669"/>
    <property type="project" value="UniProtKB-EC"/>
</dbReference>